<evidence type="ECO:0000256" key="7">
    <source>
        <dbReference type="ARBA" id="ARBA00023136"/>
    </source>
</evidence>
<feature type="transmembrane region" description="Helical" evidence="12">
    <location>
        <begin position="377"/>
        <end position="398"/>
    </location>
</feature>
<evidence type="ECO:0000313" key="15">
    <source>
        <dbReference type="Proteomes" id="UP001205998"/>
    </source>
</evidence>
<feature type="transmembrane region" description="Helical" evidence="12">
    <location>
        <begin position="162"/>
        <end position="180"/>
    </location>
</feature>
<proteinExistence type="inferred from homology"/>
<dbReference type="PROSITE" id="PS50216">
    <property type="entry name" value="DHHC"/>
    <property type="match status" value="1"/>
</dbReference>
<evidence type="ECO:0000256" key="1">
    <source>
        <dbReference type="ARBA" id="ARBA00004166"/>
    </source>
</evidence>
<evidence type="ECO:0000313" key="14">
    <source>
        <dbReference type="EMBL" id="KAI5627473.1"/>
    </source>
</evidence>
<evidence type="ECO:0000256" key="9">
    <source>
        <dbReference type="ARBA" id="ARBA00023288"/>
    </source>
</evidence>
<evidence type="ECO:0000256" key="12">
    <source>
        <dbReference type="RuleBase" id="RU079119"/>
    </source>
</evidence>
<keyword evidence="8" id="KW-0564">Palmitate</keyword>
<evidence type="ECO:0000256" key="3">
    <source>
        <dbReference type="ARBA" id="ARBA00022679"/>
    </source>
</evidence>
<accession>A0AAD5B2Y6</accession>
<feature type="transmembrane region" description="Helical" evidence="12">
    <location>
        <begin position="326"/>
        <end position="345"/>
    </location>
</feature>
<keyword evidence="9" id="KW-0449">Lipoprotein</keyword>
<keyword evidence="5 12" id="KW-1133">Transmembrane helix</keyword>
<sequence>MRPGNPPGVCVTVSERFPPNVSRRQTQLLFIMKKRAAKASEPDDSLCCCEYVDRLGGRSHMASCCCDCEDLDEACDRWTKRKPQNPDSLSRVAATVTDRLRVPWISGAKKVDLSLIPPLILLPILLHIAALHYLLGIVVLTALPGMVLWYYYFTHRKKGRTLFFLSLALFSLFYMYYLFLTEVVPRGDVTNIQLGIITLGVALTLLALVRTKKGPGYVKPGPADTHSTVTYHGPLPDIDSSYHNGSRHQVVIANRTSPAEQGAEPRTVAGGDLEKDISRRNWCPFCKLVQPPRAGHCRICCACVLRLDHHCVWINSCVGQANHRSFLLTLFFFLLTSLYGISLVLRSVCPTQSLLTALLYCPDVYSQSSSALCYTCAWYSSIVTGGLLHLLVLQLINVSYNVTEREARIALRNKTGRSLFWGLIIDTGVYSRGFHSNWTEFLTMGETVEPKALKPTDLV</sequence>
<dbReference type="GO" id="GO:0006612">
    <property type="term" value="P:protein targeting to membrane"/>
    <property type="evidence" value="ECO:0007669"/>
    <property type="project" value="TreeGrafter"/>
</dbReference>
<dbReference type="GO" id="GO:0005794">
    <property type="term" value="C:Golgi apparatus"/>
    <property type="evidence" value="ECO:0007669"/>
    <property type="project" value="UniProtKB-SubCell"/>
</dbReference>
<evidence type="ECO:0000256" key="10">
    <source>
        <dbReference type="ARBA" id="ARBA00023315"/>
    </source>
</evidence>
<dbReference type="InterPro" id="IPR001594">
    <property type="entry name" value="Palmitoyltrfase_DHHC"/>
</dbReference>
<keyword evidence="6" id="KW-0333">Golgi apparatus</keyword>
<dbReference type="PANTHER" id="PTHR22883:SF475">
    <property type="entry name" value="PALMITOYLTRANSFERASE ZDHHC23"/>
    <property type="match status" value="1"/>
</dbReference>
<keyword evidence="10 12" id="KW-0012">Acyltransferase</keyword>
<dbReference type="GO" id="GO:0005783">
    <property type="term" value="C:endoplasmic reticulum"/>
    <property type="evidence" value="ECO:0007669"/>
    <property type="project" value="TreeGrafter"/>
</dbReference>
<dbReference type="Proteomes" id="UP001205998">
    <property type="component" value="Unassembled WGS sequence"/>
</dbReference>
<keyword evidence="4 12" id="KW-0812">Transmembrane</keyword>
<feature type="domain" description="Palmitoyltransferase DHHC" evidence="13">
    <location>
        <begin position="279"/>
        <end position="407"/>
    </location>
</feature>
<dbReference type="EC" id="2.3.1.225" evidence="12"/>
<dbReference type="Pfam" id="PF01529">
    <property type="entry name" value="DHHC"/>
    <property type="match status" value="1"/>
</dbReference>
<evidence type="ECO:0000256" key="8">
    <source>
        <dbReference type="ARBA" id="ARBA00023139"/>
    </source>
</evidence>
<comment type="caution">
    <text evidence="14">The sequence shown here is derived from an EMBL/GenBank/DDBJ whole genome shotgun (WGS) entry which is preliminary data.</text>
</comment>
<dbReference type="AlphaFoldDB" id="A0AAD5B2Y6"/>
<keyword evidence="15" id="KW-1185">Reference proteome</keyword>
<comment type="catalytic activity">
    <reaction evidence="11">
        <text>L-cysteinyl-[protein] + hexadecanoyl-CoA = S-hexadecanoyl-L-cysteinyl-[protein] + CoA</text>
        <dbReference type="Rhea" id="RHEA:36683"/>
        <dbReference type="Rhea" id="RHEA-COMP:10131"/>
        <dbReference type="Rhea" id="RHEA-COMP:11032"/>
        <dbReference type="ChEBI" id="CHEBI:29950"/>
        <dbReference type="ChEBI" id="CHEBI:57287"/>
        <dbReference type="ChEBI" id="CHEBI:57379"/>
        <dbReference type="ChEBI" id="CHEBI:74151"/>
        <dbReference type="EC" id="2.3.1.225"/>
    </reaction>
    <physiologicalReaction direction="left-to-right" evidence="11">
        <dbReference type="Rhea" id="RHEA:36684"/>
    </physiologicalReaction>
</comment>
<dbReference type="GO" id="GO:0019706">
    <property type="term" value="F:protein-cysteine S-palmitoyltransferase activity"/>
    <property type="evidence" value="ECO:0007669"/>
    <property type="project" value="UniProtKB-EC"/>
</dbReference>
<feature type="transmembrane region" description="Helical" evidence="12">
    <location>
        <begin position="124"/>
        <end position="150"/>
    </location>
</feature>
<name>A0AAD5B2Y6_SILAS</name>
<protein>
    <recommendedName>
        <fullName evidence="12">Palmitoyltransferase</fullName>
        <ecNumber evidence="12">2.3.1.225</ecNumber>
    </recommendedName>
</protein>
<gene>
    <name evidence="14" type="ORF">C0J50_13013</name>
</gene>
<feature type="transmembrane region" description="Helical" evidence="12">
    <location>
        <begin position="192"/>
        <end position="209"/>
    </location>
</feature>
<keyword evidence="3 12" id="KW-0808">Transferase</keyword>
<dbReference type="InterPro" id="IPR039859">
    <property type="entry name" value="PFA4/ZDH16/20/ERF2-like"/>
</dbReference>
<evidence type="ECO:0000256" key="6">
    <source>
        <dbReference type="ARBA" id="ARBA00023034"/>
    </source>
</evidence>
<comment type="similarity">
    <text evidence="2 12">Belongs to the DHHC palmitoyltransferase family.</text>
</comment>
<evidence type="ECO:0000259" key="13">
    <source>
        <dbReference type="Pfam" id="PF01529"/>
    </source>
</evidence>
<dbReference type="EMBL" id="MU550680">
    <property type="protein sequence ID" value="KAI5627473.1"/>
    <property type="molecule type" value="Genomic_DNA"/>
</dbReference>
<comment type="domain">
    <text evidence="12">The DHHC domain is required for palmitoyltransferase activity.</text>
</comment>
<evidence type="ECO:0000256" key="2">
    <source>
        <dbReference type="ARBA" id="ARBA00008574"/>
    </source>
</evidence>
<reference evidence="14" key="1">
    <citation type="submission" date="2018-07" db="EMBL/GenBank/DDBJ databases">
        <title>Comparative genomics of catfishes provides insights into carnivory and benthic adaptation.</title>
        <authorList>
            <person name="Zhang Y."/>
            <person name="Wang D."/>
            <person name="Peng Z."/>
            <person name="Zheng S."/>
            <person name="Shao F."/>
            <person name="Tao W."/>
        </authorList>
    </citation>
    <scope>NUCLEOTIDE SEQUENCE</scope>
    <source>
        <strain evidence="14">Chongqing</strain>
    </source>
</reference>
<evidence type="ECO:0000256" key="5">
    <source>
        <dbReference type="ARBA" id="ARBA00022989"/>
    </source>
</evidence>
<organism evidence="14 15">
    <name type="scientific">Silurus asotus</name>
    <name type="common">Amur catfish</name>
    <name type="synonym">Parasilurus asotus</name>
    <dbReference type="NCBI Taxonomy" id="30991"/>
    <lineage>
        <taxon>Eukaryota</taxon>
        <taxon>Metazoa</taxon>
        <taxon>Chordata</taxon>
        <taxon>Craniata</taxon>
        <taxon>Vertebrata</taxon>
        <taxon>Euteleostomi</taxon>
        <taxon>Actinopterygii</taxon>
        <taxon>Neopterygii</taxon>
        <taxon>Teleostei</taxon>
        <taxon>Ostariophysi</taxon>
        <taxon>Siluriformes</taxon>
        <taxon>Siluridae</taxon>
        <taxon>Silurus</taxon>
    </lineage>
</organism>
<comment type="subcellular location">
    <subcellularLocation>
        <location evidence="1">Golgi apparatus</location>
        <location evidence="1">trans-Golgi network membrane</location>
        <topology evidence="1">Multi-pass membrane protein</topology>
    </subcellularLocation>
</comment>
<evidence type="ECO:0000256" key="4">
    <source>
        <dbReference type="ARBA" id="ARBA00022692"/>
    </source>
</evidence>
<evidence type="ECO:0000256" key="11">
    <source>
        <dbReference type="ARBA" id="ARBA00047790"/>
    </source>
</evidence>
<dbReference type="PANTHER" id="PTHR22883">
    <property type="entry name" value="ZINC FINGER DHHC DOMAIN CONTAINING PROTEIN"/>
    <property type="match status" value="1"/>
</dbReference>
<keyword evidence="7 12" id="KW-0472">Membrane</keyword>